<proteinExistence type="predicted"/>
<keyword evidence="2" id="KW-1185">Reference proteome</keyword>
<gene>
    <name evidence="1" type="ORF">HIM_07134</name>
</gene>
<dbReference type="AlphaFoldDB" id="A0A0F7ZTR6"/>
<evidence type="ECO:0000313" key="1">
    <source>
        <dbReference type="EMBL" id="KJZ73578.1"/>
    </source>
</evidence>
<sequence length="122" mass="13946">MCLLVRELFWCPEEDCGTQWEGKPRLEPCQQGRALLLIDRAGLRHFRLRRPAAVRRAVPSGQDEGDGSGRDDEGLVAAALTAVANHRVREHWDEPKEVRCRRCAWRKEMRLGGEEVEKAKAE</sequence>
<dbReference type="EMBL" id="KQ030534">
    <property type="protein sequence ID" value="KJZ73578.1"/>
    <property type="molecule type" value="Genomic_DNA"/>
</dbReference>
<organism evidence="1 2">
    <name type="scientific">Hirsutella minnesotensis 3608</name>
    <dbReference type="NCBI Taxonomy" id="1043627"/>
    <lineage>
        <taxon>Eukaryota</taxon>
        <taxon>Fungi</taxon>
        <taxon>Dikarya</taxon>
        <taxon>Ascomycota</taxon>
        <taxon>Pezizomycotina</taxon>
        <taxon>Sordariomycetes</taxon>
        <taxon>Hypocreomycetidae</taxon>
        <taxon>Hypocreales</taxon>
        <taxon>Ophiocordycipitaceae</taxon>
        <taxon>Hirsutella</taxon>
    </lineage>
</organism>
<protein>
    <submittedName>
        <fullName evidence="1">Uncharacterized protein</fullName>
    </submittedName>
</protein>
<evidence type="ECO:0000313" key="2">
    <source>
        <dbReference type="Proteomes" id="UP000054481"/>
    </source>
</evidence>
<dbReference type="Proteomes" id="UP000054481">
    <property type="component" value="Unassembled WGS sequence"/>
</dbReference>
<name>A0A0F7ZTR6_9HYPO</name>
<reference evidence="1 2" key="1">
    <citation type="journal article" date="2014" name="Genome Biol. Evol.">
        <title>Comparative genomics and transcriptomics analyses reveal divergent lifestyle features of nematode endoparasitic fungus Hirsutella minnesotensis.</title>
        <authorList>
            <person name="Lai Y."/>
            <person name="Liu K."/>
            <person name="Zhang X."/>
            <person name="Zhang X."/>
            <person name="Li K."/>
            <person name="Wang N."/>
            <person name="Shu C."/>
            <person name="Wu Y."/>
            <person name="Wang C."/>
            <person name="Bushley K.E."/>
            <person name="Xiang M."/>
            <person name="Liu X."/>
        </authorList>
    </citation>
    <scope>NUCLEOTIDE SEQUENCE [LARGE SCALE GENOMIC DNA]</scope>
    <source>
        <strain evidence="1 2">3608</strain>
    </source>
</reference>
<accession>A0A0F7ZTR6</accession>